<evidence type="ECO:0000259" key="2">
    <source>
        <dbReference type="Pfam" id="PF10081"/>
    </source>
</evidence>
<accession>A0A844B7S5</accession>
<dbReference type="AlphaFoldDB" id="A0A844B7S5"/>
<gene>
    <name evidence="4" type="ORF">GH815_15705</name>
</gene>
<feature type="transmembrane region" description="Helical" evidence="1">
    <location>
        <begin position="28"/>
        <end position="49"/>
    </location>
</feature>
<dbReference type="Pfam" id="PF10081">
    <property type="entry name" value="Abhydrolase_9"/>
    <property type="match status" value="1"/>
</dbReference>
<evidence type="ECO:0000256" key="1">
    <source>
        <dbReference type="SAM" id="Phobius"/>
    </source>
</evidence>
<dbReference type="Proteomes" id="UP000466730">
    <property type="component" value="Unassembled WGS sequence"/>
</dbReference>
<proteinExistence type="predicted"/>
<feature type="transmembrane region" description="Helical" evidence="1">
    <location>
        <begin position="144"/>
        <end position="168"/>
    </location>
</feature>
<keyword evidence="1" id="KW-1133">Transmembrane helix</keyword>
<comment type="caution">
    <text evidence="4">The sequence shown here is derived from an EMBL/GenBank/DDBJ whole genome shotgun (WGS) entry which is preliminary data.</text>
</comment>
<feature type="domain" description="Alpha/beta-hydrolase N-terminal" evidence="3">
    <location>
        <begin position="12"/>
        <end position="219"/>
    </location>
</feature>
<protein>
    <recommendedName>
        <fullName evidence="6">Alpha/beta-hydrolase family protein</fullName>
    </recommendedName>
</protein>
<feature type="transmembrane region" description="Helical" evidence="1">
    <location>
        <begin position="61"/>
        <end position="83"/>
    </location>
</feature>
<keyword evidence="1" id="KW-0472">Membrane</keyword>
<feature type="transmembrane region" description="Helical" evidence="1">
    <location>
        <begin position="103"/>
        <end position="123"/>
    </location>
</feature>
<dbReference type="PIRSF" id="PIRSF007542">
    <property type="entry name" value="UCP007542"/>
    <property type="match status" value="1"/>
</dbReference>
<dbReference type="EMBL" id="WJPO01000030">
    <property type="protein sequence ID" value="MRH22426.1"/>
    <property type="molecule type" value="Genomic_DNA"/>
</dbReference>
<sequence>MLLGTLFFAASLTPSLMPRSVPIQGALSGLSVAAGYGLGVALRMLWTVLEFPHPGPRTARWLALAAGAVSLAIAGAALWMASVWQDRLRALMDMDPVETGRPLTIAAVAVAVFALILLVARLFKLVAARLRQRFERRLPTPQAVILGVGLTATLFWSLGNGLLVHGALTGLDASYRQYDALFEEASPQPTDPHKSGGPGSLLAWDGLGRAGRAMVAAGPDAATIAARTGAADAKEPIRVYVGLNSAPDLEARAELALAELIRLGGFERAHLVINTPTGTGWVDPNGQQALEYLFRGDVATVAVQYSYLASWIALTVDPDYGAETARAVFAAIYGHWRTLPPETRPRLWLHGLSLGALNSDLSHDLYQVIGDPYDGALWAGPPFNSRTWRAVTRAREIEKPAWLPRFRDGAVIRFVGRNGAGRGAEADWGPYRVVFLQYASDAVTFFEPASAWRRPAWLEEPRGPDVSPDFRWIPVVSFLQLAMDITMPMVPPPGHGHSYAFDDYLDAWAELTGAPGWTPEGLDALKAAVAAGD</sequence>
<dbReference type="InterPro" id="IPR027787">
    <property type="entry name" value="Alpha/beta-hydrolase_catalytic"/>
</dbReference>
<evidence type="ECO:0008006" key="6">
    <source>
        <dbReference type="Google" id="ProtNLM"/>
    </source>
</evidence>
<dbReference type="InterPro" id="IPR027788">
    <property type="entry name" value="Alpha/beta-hydrolase_N_dom"/>
</dbReference>
<evidence type="ECO:0000313" key="5">
    <source>
        <dbReference type="Proteomes" id="UP000466730"/>
    </source>
</evidence>
<reference evidence="4 5" key="1">
    <citation type="submission" date="2019-11" db="EMBL/GenBank/DDBJ databases">
        <title>Draft Whole-Genome sequence of the marine photosynthetic bacterium Rhodovulum strictum DSM 11289.</title>
        <authorList>
            <person name="Kyndt J.A."/>
            <person name="Meyer T.E."/>
        </authorList>
    </citation>
    <scope>NUCLEOTIDE SEQUENCE [LARGE SCALE GENOMIC DNA]</scope>
    <source>
        <strain evidence="4 5">DSM 11289</strain>
    </source>
</reference>
<name>A0A844B7S5_9RHOB</name>
<evidence type="ECO:0000259" key="3">
    <source>
        <dbReference type="Pfam" id="PF15420"/>
    </source>
</evidence>
<organism evidence="4 5">
    <name type="scientific">Rhodovulum strictum</name>
    <dbReference type="NCBI Taxonomy" id="58314"/>
    <lineage>
        <taxon>Bacteria</taxon>
        <taxon>Pseudomonadati</taxon>
        <taxon>Pseudomonadota</taxon>
        <taxon>Alphaproteobacteria</taxon>
        <taxon>Rhodobacterales</taxon>
        <taxon>Paracoccaceae</taxon>
        <taxon>Rhodovulum</taxon>
    </lineage>
</organism>
<keyword evidence="5" id="KW-1185">Reference proteome</keyword>
<dbReference type="Pfam" id="PF15420">
    <property type="entry name" value="Abhydrolase_9_N"/>
    <property type="match status" value="1"/>
</dbReference>
<keyword evidence="1" id="KW-0812">Transmembrane</keyword>
<evidence type="ECO:0000313" key="4">
    <source>
        <dbReference type="EMBL" id="MRH22426.1"/>
    </source>
</evidence>
<feature type="domain" description="Alpha/beta-hydrolase catalytic" evidence="2">
    <location>
        <begin position="237"/>
        <end position="523"/>
    </location>
</feature>
<dbReference type="InterPro" id="IPR012037">
    <property type="entry name" value="Alpha/beta-hydrolase_fam"/>
</dbReference>